<dbReference type="InterPro" id="IPR051162">
    <property type="entry name" value="T4SS_component"/>
</dbReference>
<dbReference type="eggNOG" id="COG3451">
    <property type="taxonomic scope" value="Bacteria"/>
</dbReference>
<proteinExistence type="predicted"/>
<reference evidence="1 2" key="1">
    <citation type="submission" date="2010-12" db="EMBL/GenBank/DDBJ databases">
        <title>The Genome Sequence of Coprobacillus sp. strain 29_1.</title>
        <authorList>
            <consortium name="The Broad Institute Genome Sequencing Platform"/>
            <person name="Earl A."/>
            <person name="Ward D."/>
            <person name="Feldgarden M."/>
            <person name="Gevers D."/>
            <person name="Daigneault M."/>
            <person name="Sibley C.D."/>
            <person name="White A."/>
            <person name="Strauss J."/>
            <person name="Allen-Vercoe E."/>
            <person name="Young S.K."/>
            <person name="Zeng Q."/>
            <person name="Gargeya S."/>
            <person name="Fitzgerald M."/>
            <person name="Haas B."/>
            <person name="Abouelleil A."/>
            <person name="Alvarado L."/>
            <person name="Arachchi H.M."/>
            <person name="Berlin A."/>
            <person name="Brown A."/>
            <person name="Chapman S.B."/>
            <person name="Chen Z."/>
            <person name="Dunbar C."/>
            <person name="Freedman E."/>
            <person name="Gearin G."/>
            <person name="Gellesch M."/>
            <person name="Goldberg J."/>
            <person name="Griggs A."/>
            <person name="Gujja S."/>
            <person name="Heilman E."/>
            <person name="Heiman D."/>
            <person name="Howarth C."/>
            <person name="Larson L."/>
            <person name="Lui A."/>
            <person name="MacDonald P.J.P."/>
            <person name="Mehta T."/>
            <person name="Montmayeur A."/>
            <person name="Murphy C."/>
            <person name="Neiman D."/>
            <person name="Pearson M."/>
            <person name="Priest M."/>
            <person name="Roberts A."/>
            <person name="Saif S."/>
            <person name="Shea T."/>
            <person name="Shenoy N."/>
            <person name="Sisk P."/>
            <person name="Stolte C."/>
            <person name="Sykes S."/>
            <person name="White J."/>
            <person name="Yandava C."/>
            <person name="Nusbaum C."/>
            <person name="Birren B."/>
        </authorList>
    </citation>
    <scope>NUCLEOTIDE SEQUENCE [LARGE SCALE GENOMIC DNA]</scope>
    <source>
        <strain evidence="1 2">29_1</strain>
    </source>
</reference>
<name>E7G7Y0_9FIRM</name>
<dbReference type="PANTHER" id="PTHR30121">
    <property type="entry name" value="UNCHARACTERIZED PROTEIN YJGR-RELATED"/>
    <property type="match status" value="1"/>
</dbReference>
<dbReference type="RefSeq" id="WP_008787984.1">
    <property type="nucleotide sequence ID" value="NZ_AKCB01000001.1"/>
</dbReference>
<dbReference type="InterPro" id="IPR027417">
    <property type="entry name" value="P-loop_NTPase"/>
</dbReference>
<dbReference type="Gene3D" id="1.10.8.730">
    <property type="match status" value="1"/>
</dbReference>
<accession>E7G7Y0</accession>
<dbReference type="Gene3D" id="3.40.50.300">
    <property type="entry name" value="P-loop containing nucleotide triphosphate hydrolases"/>
    <property type="match status" value="1"/>
</dbReference>
<dbReference type="EMBL" id="ADKX01000012">
    <property type="protein sequence ID" value="EFW05901.1"/>
    <property type="molecule type" value="Genomic_DNA"/>
</dbReference>
<dbReference type="HOGENOM" id="CLU_351872_0_0_9"/>
<evidence type="ECO:0000313" key="1">
    <source>
        <dbReference type="EMBL" id="EFW05901.1"/>
    </source>
</evidence>
<dbReference type="OrthoDB" id="1655095at2"/>
<gene>
    <name evidence="1" type="ORF">HMPREF9488_00868</name>
</gene>
<evidence type="ECO:0008006" key="3">
    <source>
        <dbReference type="Google" id="ProtNLM"/>
    </source>
</evidence>
<dbReference type="PANTHER" id="PTHR30121:SF6">
    <property type="entry name" value="SLR6007 PROTEIN"/>
    <property type="match status" value="1"/>
</dbReference>
<dbReference type="Pfam" id="PF12846">
    <property type="entry name" value="AAA_10"/>
    <property type="match status" value="1"/>
</dbReference>
<keyword evidence="2" id="KW-1185">Reference proteome</keyword>
<sequence>MHVGKIYVYDNLIYHKEVANYYYKITPINSLFAPETQQTTLLEAMTNIITDVNMPGSIIIRPKAIDNKMIYQSYADNFKKYGKPEFLDLAKDYILSLKEILSKAIKYRYDIYLVFCDGREDLKKRKNIKLFGESNKPLTQSELELYQTAEKEIFKKLSRSVQAQKVSEDLALTLHNYIAIPIEKKIIDYCVEESPMSLTYHYKQSNKAEFDELYTKTLVASKFERSRLEDITRANDVINSLQLESYPTDVFIKFDLEHTKDFKRDMAGKKESIKKAHKRYISLTDRKDKEAIKAQIVATSGMEADESIERVKVKWQMFLRIRSNSVQMLEKRADALMEKFSGVNIRLSQELGEQLSLANNLFPYRSIFRKYVQLTDISYFVNYNYLGGLYIGDEEEGMIESYTVPGKIPIFYNISKPLLGQTKTSSSVSVYAGETGGGKTQLADHRAFQNMIFKGMRVLTIDPKGDREKKIKLLGDRASHLKIGSDDCQDGMFDAYLINSQYDDALEQVYKDVDAMVRALGLRISVDYNAIVQAHTEMIKDVKNKIIPRATFTYFIEKLEKYDEYIARQIITLRRTKIGRLFYATEDTKYDSSFNLNKQYNLITFIKTPVPRDQNMDSRDDPNRLDNAIFALAFSRVQNIITNFMKQFGNEENILIVDEYKRIKDTPGGEVIIDNCARQVRSWQTHLLIITQSLSDISSSLLNNTGEIFVGSLKSSEEIEFVLDEMKLNNHQTVRSALIDRTTAEGADENKKYVFLMQDYNNRKCLTKLIIPRCFSEIFRTLKDDETVSIGGRQYE</sequence>
<comment type="caution">
    <text evidence="1">The sequence shown here is derived from an EMBL/GenBank/DDBJ whole genome shotgun (WGS) entry which is preliminary data.</text>
</comment>
<organism evidence="1 2">
    <name type="scientific">Coprobacillus cateniformis</name>
    <dbReference type="NCBI Taxonomy" id="100884"/>
    <lineage>
        <taxon>Bacteria</taxon>
        <taxon>Bacillati</taxon>
        <taxon>Bacillota</taxon>
        <taxon>Erysipelotrichia</taxon>
        <taxon>Erysipelotrichales</taxon>
        <taxon>Coprobacillaceae</taxon>
        <taxon>Coprobacillus</taxon>
    </lineage>
</organism>
<dbReference type="SUPFAM" id="SSF52540">
    <property type="entry name" value="P-loop containing nucleoside triphosphate hydrolases"/>
    <property type="match status" value="1"/>
</dbReference>
<dbReference type="STRING" id="100884.GCA_000269565_00833"/>
<dbReference type="GeneID" id="78228723"/>
<dbReference type="AlphaFoldDB" id="E7G7Y0"/>
<protein>
    <recommendedName>
        <fullName evidence="3">TraG P-loop domain-containing protein</fullName>
    </recommendedName>
</protein>
<dbReference type="Proteomes" id="UP000003157">
    <property type="component" value="Unassembled WGS sequence"/>
</dbReference>
<evidence type="ECO:0000313" key="2">
    <source>
        <dbReference type="Proteomes" id="UP000003157"/>
    </source>
</evidence>